<name>L5JYQ4_PTEAL</name>
<gene>
    <name evidence="2" type="ORF">PAL_GLEAN10016076</name>
</gene>
<reference evidence="3" key="1">
    <citation type="journal article" date="2013" name="Science">
        <title>Comparative analysis of bat genomes provides insight into the evolution of flight and immunity.</title>
        <authorList>
            <person name="Zhang G."/>
            <person name="Cowled C."/>
            <person name="Shi Z."/>
            <person name="Huang Z."/>
            <person name="Bishop-Lilly K.A."/>
            <person name="Fang X."/>
            <person name="Wynne J.W."/>
            <person name="Xiong Z."/>
            <person name="Baker M.L."/>
            <person name="Zhao W."/>
            <person name="Tachedjian M."/>
            <person name="Zhu Y."/>
            <person name="Zhou P."/>
            <person name="Jiang X."/>
            <person name="Ng J."/>
            <person name="Yang L."/>
            <person name="Wu L."/>
            <person name="Xiao J."/>
            <person name="Feng Y."/>
            <person name="Chen Y."/>
            <person name="Sun X."/>
            <person name="Zhang Y."/>
            <person name="Marsh G.A."/>
            <person name="Crameri G."/>
            <person name="Broder C.C."/>
            <person name="Frey K.G."/>
            <person name="Wang L.F."/>
            <person name="Wang J."/>
        </authorList>
    </citation>
    <scope>NUCLEOTIDE SEQUENCE [LARGE SCALE GENOMIC DNA]</scope>
</reference>
<accession>L5JYQ4</accession>
<dbReference type="InParanoid" id="L5JYQ4"/>
<dbReference type="EMBL" id="KB031078">
    <property type="protein sequence ID" value="ELK03646.1"/>
    <property type="molecule type" value="Genomic_DNA"/>
</dbReference>
<evidence type="ECO:0000256" key="1">
    <source>
        <dbReference type="SAM" id="MobiDB-lite"/>
    </source>
</evidence>
<proteinExistence type="predicted"/>
<keyword evidence="3" id="KW-1185">Reference proteome</keyword>
<dbReference type="AlphaFoldDB" id="L5JYQ4"/>
<organism evidence="2 3">
    <name type="scientific">Pteropus alecto</name>
    <name type="common">Black flying fox</name>
    <dbReference type="NCBI Taxonomy" id="9402"/>
    <lineage>
        <taxon>Eukaryota</taxon>
        <taxon>Metazoa</taxon>
        <taxon>Chordata</taxon>
        <taxon>Craniata</taxon>
        <taxon>Vertebrata</taxon>
        <taxon>Euteleostomi</taxon>
        <taxon>Mammalia</taxon>
        <taxon>Eutheria</taxon>
        <taxon>Laurasiatheria</taxon>
        <taxon>Chiroptera</taxon>
        <taxon>Yinpterochiroptera</taxon>
        <taxon>Pteropodoidea</taxon>
        <taxon>Pteropodidae</taxon>
        <taxon>Pteropodinae</taxon>
        <taxon>Pteropus</taxon>
    </lineage>
</organism>
<evidence type="ECO:0000313" key="2">
    <source>
        <dbReference type="EMBL" id="ELK03646.1"/>
    </source>
</evidence>
<protein>
    <submittedName>
        <fullName evidence="2">Uncharacterized protein</fullName>
    </submittedName>
</protein>
<feature type="region of interest" description="Disordered" evidence="1">
    <location>
        <begin position="75"/>
        <end position="100"/>
    </location>
</feature>
<dbReference type="Proteomes" id="UP000010552">
    <property type="component" value="Unassembled WGS sequence"/>
</dbReference>
<sequence length="138" mass="15140">MTVPSPKMQENHAQIRRPETGYASTPIIRLVVGRGGTLLRQHPNSDGRAGAEPGWSRRPLLAYFLLLLLLRGLSSPRANSQSPPPRLPRRQGAEPGRPDFWAPAVGQSCLWAQRRASSGSDLFSSTAYFHITVQVACI</sequence>
<evidence type="ECO:0000313" key="3">
    <source>
        <dbReference type="Proteomes" id="UP000010552"/>
    </source>
</evidence>